<proteinExistence type="predicted"/>
<name>A0A6C0KTY5_9ZZZZ</name>
<dbReference type="EMBL" id="MN740969">
    <property type="protein sequence ID" value="QHU20606.1"/>
    <property type="molecule type" value="Genomic_DNA"/>
</dbReference>
<sequence>MTEICYIRRKGQAWVEGKEHHSIALATYRKEEGEPEEDCCIAVPHCQGGFFVAYFSKINDNVFHFRDEYDNEVDIMMSTPATVAHINRITD</sequence>
<evidence type="ECO:0000313" key="1">
    <source>
        <dbReference type="EMBL" id="QHU20606.1"/>
    </source>
</evidence>
<accession>A0A6C0KTY5</accession>
<dbReference type="AlphaFoldDB" id="A0A6C0KTY5"/>
<reference evidence="1" key="1">
    <citation type="journal article" date="2020" name="Nature">
        <title>Giant virus diversity and host interactions through global metagenomics.</title>
        <authorList>
            <person name="Schulz F."/>
            <person name="Roux S."/>
            <person name="Paez-Espino D."/>
            <person name="Jungbluth S."/>
            <person name="Walsh D.A."/>
            <person name="Denef V.J."/>
            <person name="McMahon K.D."/>
            <person name="Konstantinidis K.T."/>
            <person name="Eloe-Fadrosh E.A."/>
            <person name="Kyrpides N.C."/>
            <person name="Woyke T."/>
        </authorList>
    </citation>
    <scope>NUCLEOTIDE SEQUENCE</scope>
    <source>
        <strain evidence="1">GVMAG-S-3300013093-109</strain>
    </source>
</reference>
<protein>
    <submittedName>
        <fullName evidence="1">Uncharacterized protein</fullName>
    </submittedName>
</protein>
<organism evidence="1">
    <name type="scientific">viral metagenome</name>
    <dbReference type="NCBI Taxonomy" id="1070528"/>
    <lineage>
        <taxon>unclassified sequences</taxon>
        <taxon>metagenomes</taxon>
        <taxon>organismal metagenomes</taxon>
    </lineage>
</organism>